<accession>A0ABN7XJK4</accession>
<feature type="compositionally biased region" description="Polar residues" evidence="1">
    <location>
        <begin position="14"/>
        <end position="26"/>
    </location>
</feature>
<feature type="compositionally biased region" description="Basic and acidic residues" evidence="1">
    <location>
        <begin position="1"/>
        <end position="13"/>
    </location>
</feature>
<gene>
    <name evidence="2" type="ORF">GMARGA_LOCUS44245</name>
</gene>
<dbReference type="EMBL" id="CAJVQB010149187">
    <property type="protein sequence ID" value="CAG8855424.1"/>
    <property type="molecule type" value="Genomic_DNA"/>
</dbReference>
<feature type="region of interest" description="Disordered" evidence="1">
    <location>
        <begin position="1"/>
        <end position="26"/>
    </location>
</feature>
<keyword evidence="3" id="KW-1185">Reference proteome</keyword>
<protein>
    <submittedName>
        <fullName evidence="2">18962_t:CDS:1</fullName>
    </submittedName>
</protein>
<dbReference type="Proteomes" id="UP000789901">
    <property type="component" value="Unassembled WGS sequence"/>
</dbReference>
<name>A0ABN7XJK4_GIGMA</name>
<reference evidence="2 3" key="1">
    <citation type="submission" date="2021-06" db="EMBL/GenBank/DDBJ databases">
        <authorList>
            <person name="Kallberg Y."/>
            <person name="Tangrot J."/>
            <person name="Rosling A."/>
        </authorList>
    </citation>
    <scope>NUCLEOTIDE SEQUENCE [LARGE SCALE GENOMIC DNA]</scope>
    <source>
        <strain evidence="2 3">120-4 pot B 10/14</strain>
    </source>
</reference>
<evidence type="ECO:0000256" key="1">
    <source>
        <dbReference type="SAM" id="MobiDB-lite"/>
    </source>
</evidence>
<feature type="non-terminal residue" evidence="2">
    <location>
        <position position="80"/>
    </location>
</feature>
<comment type="caution">
    <text evidence="2">The sequence shown here is derived from an EMBL/GenBank/DDBJ whole genome shotgun (WGS) entry which is preliminary data.</text>
</comment>
<proteinExistence type="predicted"/>
<evidence type="ECO:0000313" key="2">
    <source>
        <dbReference type="EMBL" id="CAG8855424.1"/>
    </source>
</evidence>
<organism evidence="2 3">
    <name type="scientific">Gigaspora margarita</name>
    <dbReference type="NCBI Taxonomy" id="4874"/>
    <lineage>
        <taxon>Eukaryota</taxon>
        <taxon>Fungi</taxon>
        <taxon>Fungi incertae sedis</taxon>
        <taxon>Mucoromycota</taxon>
        <taxon>Glomeromycotina</taxon>
        <taxon>Glomeromycetes</taxon>
        <taxon>Diversisporales</taxon>
        <taxon>Gigasporaceae</taxon>
        <taxon>Gigaspora</taxon>
    </lineage>
</organism>
<feature type="non-terminal residue" evidence="2">
    <location>
        <position position="1"/>
    </location>
</feature>
<sequence length="80" mass="9370">ETQSELEKLKQERMQSCTQADKNSKANSSVLDKILDEMGDENHAITWKNINTQLESIFGYWAFADKYSIKLWKEKAEHTF</sequence>
<evidence type="ECO:0000313" key="3">
    <source>
        <dbReference type="Proteomes" id="UP000789901"/>
    </source>
</evidence>